<evidence type="ECO:0008006" key="3">
    <source>
        <dbReference type="Google" id="ProtNLM"/>
    </source>
</evidence>
<accession>G0J7G0</accession>
<evidence type="ECO:0000313" key="2">
    <source>
        <dbReference type="Proteomes" id="UP000001635"/>
    </source>
</evidence>
<reference evidence="2" key="1">
    <citation type="submission" date="2011-07" db="EMBL/GenBank/DDBJ databases">
        <title>The complete genome of Cyclobacterium marinum DSM 745.</title>
        <authorList>
            <person name="Lucas S."/>
            <person name="Han J."/>
            <person name="Lapidus A."/>
            <person name="Bruce D."/>
            <person name="Goodwin L."/>
            <person name="Pitluck S."/>
            <person name="Peters L."/>
            <person name="Kyrpides N."/>
            <person name="Mavromatis K."/>
            <person name="Ivanova N."/>
            <person name="Ovchinnikova G."/>
            <person name="Chertkov O."/>
            <person name="Detter J.C."/>
            <person name="Tapia R."/>
            <person name="Han C."/>
            <person name="Land M."/>
            <person name="Hauser L."/>
            <person name="Markowitz V."/>
            <person name="Cheng J.-F."/>
            <person name="Hugenholtz P."/>
            <person name="Woyke T."/>
            <person name="Wu D."/>
            <person name="Tindall B."/>
            <person name="Schuetze A."/>
            <person name="Brambilla E."/>
            <person name="Klenk H.-P."/>
            <person name="Eisen J.A."/>
        </authorList>
    </citation>
    <scope>NUCLEOTIDE SEQUENCE [LARGE SCALE GENOMIC DNA]</scope>
    <source>
        <strain evidence="2">ATCC 25205 / DSM 745 / LMG 13164 / NCIMB 1802</strain>
    </source>
</reference>
<gene>
    <name evidence="1" type="ordered locus">Cycma_4929</name>
</gene>
<organism evidence="1 2">
    <name type="scientific">Cyclobacterium marinum (strain ATCC 25205 / DSM 745 / LMG 13164 / NCIMB 1802)</name>
    <name type="common">Flectobacillus marinus</name>
    <dbReference type="NCBI Taxonomy" id="880070"/>
    <lineage>
        <taxon>Bacteria</taxon>
        <taxon>Pseudomonadati</taxon>
        <taxon>Bacteroidota</taxon>
        <taxon>Cytophagia</taxon>
        <taxon>Cytophagales</taxon>
        <taxon>Cyclobacteriaceae</taxon>
        <taxon>Cyclobacterium</taxon>
    </lineage>
</organism>
<keyword evidence="2" id="KW-1185">Reference proteome</keyword>
<dbReference type="OrthoDB" id="7056945at2"/>
<dbReference type="AlphaFoldDB" id="G0J7G0"/>
<protein>
    <recommendedName>
        <fullName evidence="3">DUF4263 domain-containing protein</fullName>
    </recommendedName>
</protein>
<dbReference type="HOGENOM" id="CLU_679006_0_0_10"/>
<dbReference type="EMBL" id="CP002955">
    <property type="protein sequence ID" value="AEL28614.1"/>
    <property type="molecule type" value="Genomic_DNA"/>
</dbReference>
<sequence length="396" mass="45990">MKQEDLIKTCEKCFNNWFTKIRNLHLKGIVRASGNIYCATEVQTFESSDHFIIELAGSQPIISFKPIKAFKKTIKVKNSTNHLIGGLEIKDINKKKALLSIEKCRKMHYIQCDFFSGINSNFYKDLGLGGGKEEIYEIPFFIDSESNYILLDNCKMSYHFNDLKYFYRVISFALFIKKNTKKEALARFLISTFDNQLKSQYPAFMGVFIDTKPNLRFRQELLSLANQPVHETRIDDFINQHNALFAKALNYKGARSNIELKIIDKKGWDKSSLIPDYMMEREDGSYDILDLKKGLTKNNLTKGGKSRRRLTSYCYELVAQLEGYKRYFESPLNSQWALDNFGIKMNYSPRLIGIVGNQNSFFREEIDEALLVHRDNIVLFSYNDICDLLSSKTKFS</sequence>
<dbReference type="KEGG" id="cmr:Cycma_4929"/>
<dbReference type="Proteomes" id="UP000001635">
    <property type="component" value="Chromosome"/>
</dbReference>
<name>G0J7G0_CYCMS</name>
<dbReference type="RefSeq" id="WP_014022894.1">
    <property type="nucleotide sequence ID" value="NC_015914.1"/>
</dbReference>
<evidence type="ECO:0000313" key="1">
    <source>
        <dbReference type="EMBL" id="AEL28614.1"/>
    </source>
</evidence>
<proteinExistence type="predicted"/>
<dbReference type="eggNOG" id="ENOG502ZER0">
    <property type="taxonomic scope" value="Bacteria"/>
</dbReference>